<dbReference type="Proteomes" id="UP000015241">
    <property type="component" value="Unassembled WGS sequence"/>
</dbReference>
<dbReference type="HOGENOM" id="CLU_3111910_0_0_1"/>
<dbReference type="OrthoDB" id="3243413at2759"/>
<keyword evidence="2" id="KW-1185">Reference proteome</keyword>
<proteinExistence type="predicted"/>
<evidence type="ECO:0000313" key="2">
    <source>
        <dbReference type="Proteomes" id="UP000015241"/>
    </source>
</evidence>
<gene>
    <name evidence="1" type="ORF">FOMPIDRAFT_9405</name>
</gene>
<reference evidence="1 2" key="1">
    <citation type="journal article" date="2012" name="Science">
        <title>The Paleozoic origin of enzymatic lignin decomposition reconstructed from 31 fungal genomes.</title>
        <authorList>
            <person name="Floudas D."/>
            <person name="Binder M."/>
            <person name="Riley R."/>
            <person name="Barry K."/>
            <person name="Blanchette R.A."/>
            <person name="Henrissat B."/>
            <person name="Martinez A.T."/>
            <person name="Otillar R."/>
            <person name="Spatafora J.W."/>
            <person name="Yadav J.S."/>
            <person name="Aerts A."/>
            <person name="Benoit I."/>
            <person name="Boyd A."/>
            <person name="Carlson A."/>
            <person name="Copeland A."/>
            <person name="Coutinho P.M."/>
            <person name="de Vries R.P."/>
            <person name="Ferreira P."/>
            <person name="Findley K."/>
            <person name="Foster B."/>
            <person name="Gaskell J."/>
            <person name="Glotzer D."/>
            <person name="Gorecki P."/>
            <person name="Heitman J."/>
            <person name="Hesse C."/>
            <person name="Hori C."/>
            <person name="Igarashi K."/>
            <person name="Jurgens J.A."/>
            <person name="Kallen N."/>
            <person name="Kersten P."/>
            <person name="Kohler A."/>
            <person name="Kuees U."/>
            <person name="Kumar T.K.A."/>
            <person name="Kuo A."/>
            <person name="LaButti K."/>
            <person name="Larrondo L.F."/>
            <person name="Lindquist E."/>
            <person name="Ling A."/>
            <person name="Lombard V."/>
            <person name="Lucas S."/>
            <person name="Lundell T."/>
            <person name="Martin R."/>
            <person name="McLaughlin D.J."/>
            <person name="Morgenstern I."/>
            <person name="Morin E."/>
            <person name="Murat C."/>
            <person name="Nagy L.G."/>
            <person name="Nolan M."/>
            <person name="Ohm R.A."/>
            <person name="Patyshakuliyeva A."/>
            <person name="Rokas A."/>
            <person name="Ruiz-Duenas F.J."/>
            <person name="Sabat G."/>
            <person name="Salamov A."/>
            <person name="Samejima M."/>
            <person name="Schmutz J."/>
            <person name="Slot J.C."/>
            <person name="St John F."/>
            <person name="Stenlid J."/>
            <person name="Sun H."/>
            <person name="Sun S."/>
            <person name="Syed K."/>
            <person name="Tsang A."/>
            <person name="Wiebenga A."/>
            <person name="Young D."/>
            <person name="Pisabarro A."/>
            <person name="Eastwood D.C."/>
            <person name="Martin F."/>
            <person name="Cullen D."/>
            <person name="Grigoriev I.V."/>
            <person name="Hibbett D.S."/>
        </authorList>
    </citation>
    <scope>NUCLEOTIDE SEQUENCE</scope>
    <source>
        <strain evidence="2">FP-58527</strain>
    </source>
</reference>
<name>S8ECY6_FOMSC</name>
<evidence type="ECO:0000313" key="1">
    <source>
        <dbReference type="EMBL" id="EPT02488.1"/>
    </source>
</evidence>
<feature type="non-terminal residue" evidence="1">
    <location>
        <position position="1"/>
    </location>
</feature>
<sequence>DERESPHYLTIYRPYPMNASMDIEADRMVFSYWVASCIGRENLLAFFHKPK</sequence>
<dbReference type="AlphaFoldDB" id="S8ECY6"/>
<feature type="non-terminal residue" evidence="1">
    <location>
        <position position="51"/>
    </location>
</feature>
<accession>S8ECY6</accession>
<dbReference type="EMBL" id="KE504135">
    <property type="protein sequence ID" value="EPT02488.1"/>
    <property type="molecule type" value="Genomic_DNA"/>
</dbReference>
<dbReference type="InParanoid" id="S8ECY6"/>
<protein>
    <submittedName>
        <fullName evidence="1">Uncharacterized protein</fullName>
    </submittedName>
</protein>
<organism evidence="1 2">
    <name type="scientific">Fomitopsis schrenkii</name>
    <name type="common">Brown rot fungus</name>
    <dbReference type="NCBI Taxonomy" id="2126942"/>
    <lineage>
        <taxon>Eukaryota</taxon>
        <taxon>Fungi</taxon>
        <taxon>Dikarya</taxon>
        <taxon>Basidiomycota</taxon>
        <taxon>Agaricomycotina</taxon>
        <taxon>Agaricomycetes</taxon>
        <taxon>Polyporales</taxon>
        <taxon>Fomitopsis</taxon>
    </lineage>
</organism>